<comment type="caution">
    <text evidence="1">The sequence shown here is derived from an EMBL/GenBank/DDBJ whole genome shotgun (WGS) entry which is preliminary data.</text>
</comment>
<feature type="non-terminal residue" evidence="1">
    <location>
        <position position="1"/>
    </location>
</feature>
<dbReference type="EMBL" id="JAPTMU010000021">
    <property type="protein sequence ID" value="KAJ4925642.1"/>
    <property type="molecule type" value="Genomic_DNA"/>
</dbReference>
<accession>A0AAD6AJ50</accession>
<proteinExistence type="predicted"/>
<keyword evidence="2" id="KW-1185">Reference proteome</keyword>
<sequence length="52" mass="5627">PISALLCQTRPLTLPEPCSSPRGSLSPANTPSHHFLPLTVSLFPSHFLTVFL</sequence>
<evidence type="ECO:0000313" key="1">
    <source>
        <dbReference type="EMBL" id="KAJ4925642.1"/>
    </source>
</evidence>
<name>A0AAD6AJ50_9TELE</name>
<organism evidence="1 2">
    <name type="scientific">Pogonophryne albipinna</name>
    <dbReference type="NCBI Taxonomy" id="1090488"/>
    <lineage>
        <taxon>Eukaryota</taxon>
        <taxon>Metazoa</taxon>
        <taxon>Chordata</taxon>
        <taxon>Craniata</taxon>
        <taxon>Vertebrata</taxon>
        <taxon>Euteleostomi</taxon>
        <taxon>Actinopterygii</taxon>
        <taxon>Neopterygii</taxon>
        <taxon>Teleostei</taxon>
        <taxon>Neoteleostei</taxon>
        <taxon>Acanthomorphata</taxon>
        <taxon>Eupercaria</taxon>
        <taxon>Perciformes</taxon>
        <taxon>Notothenioidei</taxon>
        <taxon>Pogonophryne</taxon>
    </lineage>
</organism>
<dbReference type="Proteomes" id="UP001219934">
    <property type="component" value="Unassembled WGS sequence"/>
</dbReference>
<protein>
    <submittedName>
        <fullName evidence="1">Uncharacterized protein</fullName>
    </submittedName>
</protein>
<evidence type="ECO:0000313" key="2">
    <source>
        <dbReference type="Proteomes" id="UP001219934"/>
    </source>
</evidence>
<gene>
    <name evidence="1" type="ORF">JOQ06_018367</name>
</gene>
<dbReference type="AlphaFoldDB" id="A0AAD6AJ50"/>
<feature type="non-terminal residue" evidence="1">
    <location>
        <position position="52"/>
    </location>
</feature>
<reference evidence="1" key="1">
    <citation type="submission" date="2022-11" db="EMBL/GenBank/DDBJ databases">
        <title>Chromosome-level genome of Pogonophryne albipinna.</title>
        <authorList>
            <person name="Jo E."/>
        </authorList>
    </citation>
    <scope>NUCLEOTIDE SEQUENCE</scope>
    <source>
        <strain evidence="1">SGF0006</strain>
        <tissue evidence="1">Muscle</tissue>
    </source>
</reference>